<dbReference type="Gramene" id="EFJ35886">
    <property type="protein sequence ID" value="EFJ35886"/>
    <property type="gene ID" value="SELMODRAFT_404192"/>
</dbReference>
<dbReference type="SMART" id="SM00744">
    <property type="entry name" value="RINGv"/>
    <property type="match status" value="1"/>
</dbReference>
<evidence type="ECO:0000256" key="1">
    <source>
        <dbReference type="ARBA" id="ARBA00022723"/>
    </source>
</evidence>
<evidence type="ECO:0000256" key="4">
    <source>
        <dbReference type="PROSITE-ProRule" id="PRU00175"/>
    </source>
</evidence>
<dbReference type="GO" id="GO:0006513">
    <property type="term" value="P:protein monoubiquitination"/>
    <property type="evidence" value="ECO:0007669"/>
    <property type="project" value="InterPro"/>
</dbReference>
<dbReference type="PANTHER" id="PTHR14134:SF3">
    <property type="entry name" value="RING-CH-TYPE DOMAIN-CONTAINING PROTEIN"/>
    <property type="match status" value="1"/>
</dbReference>
<dbReference type="Gene3D" id="3.30.40.10">
    <property type="entry name" value="Zinc/RING finger domain, C3HC4 (zinc finger)"/>
    <property type="match status" value="2"/>
</dbReference>
<dbReference type="PROSITE" id="PS50089">
    <property type="entry name" value="ZF_RING_2"/>
    <property type="match status" value="1"/>
</dbReference>
<feature type="region of interest" description="Disordered" evidence="6">
    <location>
        <begin position="376"/>
        <end position="397"/>
    </location>
</feature>
<dbReference type="InterPro" id="IPR011016">
    <property type="entry name" value="Znf_RING-CH"/>
</dbReference>
<dbReference type="KEGG" id="smo:SELMODRAFT_404192"/>
<dbReference type="eggNOG" id="KOG1609">
    <property type="taxonomic scope" value="Eukaryota"/>
</dbReference>
<evidence type="ECO:0000313" key="10">
    <source>
        <dbReference type="Proteomes" id="UP000001514"/>
    </source>
</evidence>
<dbReference type="Pfam" id="PF13445">
    <property type="entry name" value="zf-RING_UBOX"/>
    <property type="match status" value="1"/>
</dbReference>
<evidence type="ECO:0000313" key="9">
    <source>
        <dbReference type="EMBL" id="EFJ35886.1"/>
    </source>
</evidence>
<dbReference type="Proteomes" id="UP000001514">
    <property type="component" value="Unassembled WGS sequence"/>
</dbReference>
<dbReference type="STRING" id="88036.D8QUJ8"/>
<feature type="domain" description="RING-type" evidence="7">
    <location>
        <begin position="139"/>
        <end position="202"/>
    </location>
</feature>
<name>D8QUJ8_SELML</name>
<evidence type="ECO:0000259" key="7">
    <source>
        <dbReference type="PROSITE" id="PS50089"/>
    </source>
</evidence>
<feature type="coiled-coil region" evidence="5">
    <location>
        <begin position="261"/>
        <end position="351"/>
    </location>
</feature>
<keyword evidence="10" id="KW-1185">Reference proteome</keyword>
<dbReference type="HOGENOM" id="CLU_495590_0_0_1"/>
<keyword evidence="5" id="KW-0175">Coiled coil</keyword>
<accession>D8QUJ8</accession>
<dbReference type="SUPFAM" id="SSF57850">
    <property type="entry name" value="RING/U-box"/>
    <property type="match status" value="2"/>
</dbReference>
<evidence type="ECO:0000259" key="8">
    <source>
        <dbReference type="PROSITE" id="PS51292"/>
    </source>
</evidence>
<evidence type="ECO:0000256" key="5">
    <source>
        <dbReference type="SAM" id="Coils"/>
    </source>
</evidence>
<feature type="compositionally biased region" description="Basic and acidic residues" evidence="6">
    <location>
        <begin position="376"/>
        <end position="391"/>
    </location>
</feature>
<feature type="region of interest" description="Disordered" evidence="6">
    <location>
        <begin position="525"/>
        <end position="550"/>
    </location>
</feature>
<dbReference type="InParanoid" id="D8QUJ8"/>
<dbReference type="Pfam" id="PF12906">
    <property type="entry name" value="RINGv"/>
    <property type="match status" value="1"/>
</dbReference>
<proteinExistence type="predicted"/>
<dbReference type="InterPro" id="IPR039577">
    <property type="entry name" value="Rad18"/>
</dbReference>
<dbReference type="AlphaFoldDB" id="D8QUJ8"/>
<dbReference type="GO" id="GO:0006301">
    <property type="term" value="P:DNA damage tolerance"/>
    <property type="evidence" value="ECO:0007669"/>
    <property type="project" value="InterPro"/>
</dbReference>
<keyword evidence="1" id="KW-0479">Metal-binding</keyword>
<organism evidence="10">
    <name type="scientific">Selaginella moellendorffii</name>
    <name type="common">Spikemoss</name>
    <dbReference type="NCBI Taxonomy" id="88036"/>
    <lineage>
        <taxon>Eukaryota</taxon>
        <taxon>Viridiplantae</taxon>
        <taxon>Streptophyta</taxon>
        <taxon>Embryophyta</taxon>
        <taxon>Tracheophyta</taxon>
        <taxon>Lycopodiopsida</taxon>
        <taxon>Selaginellales</taxon>
        <taxon>Selaginellaceae</taxon>
        <taxon>Selaginella</taxon>
    </lineage>
</organism>
<dbReference type="PANTHER" id="PTHR14134">
    <property type="entry name" value="E3 UBIQUITIN-PROTEIN LIGASE RAD18"/>
    <property type="match status" value="1"/>
</dbReference>
<evidence type="ECO:0000256" key="6">
    <source>
        <dbReference type="SAM" id="MobiDB-lite"/>
    </source>
</evidence>
<dbReference type="PROSITE" id="PS51292">
    <property type="entry name" value="ZF_RING_CH"/>
    <property type="match status" value="1"/>
</dbReference>
<dbReference type="GO" id="GO:0008270">
    <property type="term" value="F:zinc ion binding"/>
    <property type="evidence" value="ECO:0007669"/>
    <property type="project" value="UniProtKB-KW"/>
</dbReference>
<evidence type="ECO:0000256" key="2">
    <source>
        <dbReference type="ARBA" id="ARBA00022771"/>
    </source>
</evidence>
<keyword evidence="2 4" id="KW-0863">Zinc-finger</keyword>
<feature type="domain" description="RING-CH-type" evidence="8">
    <location>
        <begin position="429"/>
        <end position="492"/>
    </location>
</feature>
<gene>
    <name evidence="9" type="ORF">SELMODRAFT_404192</name>
</gene>
<reference evidence="9 10" key="1">
    <citation type="journal article" date="2011" name="Science">
        <title>The Selaginella genome identifies genetic changes associated with the evolution of vascular plants.</title>
        <authorList>
            <person name="Banks J.A."/>
            <person name="Nishiyama T."/>
            <person name="Hasebe M."/>
            <person name="Bowman J.L."/>
            <person name="Gribskov M."/>
            <person name="dePamphilis C."/>
            <person name="Albert V.A."/>
            <person name="Aono N."/>
            <person name="Aoyama T."/>
            <person name="Ambrose B.A."/>
            <person name="Ashton N.W."/>
            <person name="Axtell M.J."/>
            <person name="Barker E."/>
            <person name="Barker M.S."/>
            <person name="Bennetzen J.L."/>
            <person name="Bonawitz N.D."/>
            <person name="Chapple C."/>
            <person name="Cheng C."/>
            <person name="Correa L.G."/>
            <person name="Dacre M."/>
            <person name="DeBarry J."/>
            <person name="Dreyer I."/>
            <person name="Elias M."/>
            <person name="Engstrom E.M."/>
            <person name="Estelle M."/>
            <person name="Feng L."/>
            <person name="Finet C."/>
            <person name="Floyd S.K."/>
            <person name="Frommer W.B."/>
            <person name="Fujita T."/>
            <person name="Gramzow L."/>
            <person name="Gutensohn M."/>
            <person name="Harholt J."/>
            <person name="Hattori M."/>
            <person name="Heyl A."/>
            <person name="Hirai T."/>
            <person name="Hiwatashi Y."/>
            <person name="Ishikawa M."/>
            <person name="Iwata M."/>
            <person name="Karol K.G."/>
            <person name="Koehler B."/>
            <person name="Kolukisaoglu U."/>
            <person name="Kubo M."/>
            <person name="Kurata T."/>
            <person name="Lalonde S."/>
            <person name="Li K."/>
            <person name="Li Y."/>
            <person name="Litt A."/>
            <person name="Lyons E."/>
            <person name="Manning G."/>
            <person name="Maruyama T."/>
            <person name="Michael T.P."/>
            <person name="Mikami K."/>
            <person name="Miyazaki S."/>
            <person name="Morinaga S."/>
            <person name="Murata T."/>
            <person name="Mueller-Roeber B."/>
            <person name="Nelson D.R."/>
            <person name="Obara M."/>
            <person name="Oguri Y."/>
            <person name="Olmstead R.G."/>
            <person name="Onodera N."/>
            <person name="Petersen B.L."/>
            <person name="Pils B."/>
            <person name="Prigge M."/>
            <person name="Rensing S.A."/>
            <person name="Riano-Pachon D.M."/>
            <person name="Roberts A.W."/>
            <person name="Sato Y."/>
            <person name="Scheller H.V."/>
            <person name="Schulz B."/>
            <person name="Schulz C."/>
            <person name="Shakirov E.V."/>
            <person name="Shibagaki N."/>
            <person name="Shinohara N."/>
            <person name="Shippen D.E."/>
            <person name="Soerensen I."/>
            <person name="Sotooka R."/>
            <person name="Sugimoto N."/>
            <person name="Sugita M."/>
            <person name="Sumikawa N."/>
            <person name="Tanurdzic M."/>
            <person name="Theissen G."/>
            <person name="Ulvskov P."/>
            <person name="Wakazuki S."/>
            <person name="Weng J.K."/>
            <person name="Willats W.W."/>
            <person name="Wipf D."/>
            <person name="Wolf P.G."/>
            <person name="Yang L."/>
            <person name="Zimmer A.D."/>
            <person name="Zhu Q."/>
            <person name="Mitros T."/>
            <person name="Hellsten U."/>
            <person name="Loque D."/>
            <person name="Otillar R."/>
            <person name="Salamov A."/>
            <person name="Schmutz J."/>
            <person name="Shapiro H."/>
            <person name="Lindquist E."/>
            <person name="Lucas S."/>
            <person name="Rokhsar D."/>
            <person name="Grigoriev I.V."/>
        </authorList>
    </citation>
    <scope>NUCLEOTIDE SEQUENCE [LARGE SCALE GENOMIC DNA]</scope>
</reference>
<evidence type="ECO:0000256" key="3">
    <source>
        <dbReference type="ARBA" id="ARBA00022833"/>
    </source>
</evidence>
<dbReference type="EMBL" id="GL377567">
    <property type="protein sequence ID" value="EFJ35886.1"/>
    <property type="molecule type" value="Genomic_DNA"/>
</dbReference>
<dbReference type="GO" id="GO:0061630">
    <property type="term" value="F:ubiquitin protein ligase activity"/>
    <property type="evidence" value="ECO:0007669"/>
    <property type="project" value="InterPro"/>
</dbReference>
<dbReference type="GO" id="GO:0003697">
    <property type="term" value="F:single-stranded DNA binding"/>
    <property type="evidence" value="ECO:0007669"/>
    <property type="project" value="InterPro"/>
</dbReference>
<sequence>MVANILTKPLDKSTFQGLRKMLGMEPDKYPPILQHSTIGVLPKRLVIAIFHLSMVENHTLQRSKPSFTIGNDPGTISNPGLLEFKLGDIPCLPGSIVSAVGRSYGDQDMADSDAPWPLLRHDAPAIACSLAAEIESNTCPICFELMKSPTYSPILLYPCGHTFCAKVCTNRIINGDLLVPRLGQCLEIHTVTNRKKTCPYCRQRIVSQALNLSLQKLINNFVALQKNPAPAHQSFDHGAQSQYGEKLRQAETRSRILQCALANSVEAKAKLARDIADAQRKVVQLESREQETKVRLEKVNLEYHRVLSEIRENQDNLATLQKYQDEETAKVNLIQETLKNLRKEYLLMEDAVAPQAQASPPLPPQVLVLIKEESLTASPHHENERRPKESAESSSPVVVIITVQEQQPSCSYDSSKPQEIATAASSAQQQQHHELVCRVCQLGSPEVRGELMELACVCKDDLAVAHRRCAEAWFQIRGNRRCEICGKIVTNITLKRGMWSRVTRIINPERKKLFTWNADDSTLQVSGNREKGERTNWDTQPSKNARDVIE</sequence>
<dbReference type="InterPro" id="IPR027370">
    <property type="entry name" value="Znf-RING_euk"/>
</dbReference>
<protein>
    <recommendedName>
        <fullName evidence="11">RING-CH-type domain-containing protein</fullName>
    </recommendedName>
</protein>
<evidence type="ECO:0008006" key="11">
    <source>
        <dbReference type="Google" id="ProtNLM"/>
    </source>
</evidence>
<keyword evidence="3" id="KW-0862">Zinc</keyword>
<dbReference type="InterPro" id="IPR001841">
    <property type="entry name" value="Znf_RING"/>
</dbReference>
<dbReference type="InterPro" id="IPR013083">
    <property type="entry name" value="Znf_RING/FYVE/PHD"/>
</dbReference>